<dbReference type="InterPro" id="IPR002156">
    <property type="entry name" value="RNaseH_domain"/>
</dbReference>
<dbReference type="InterPro" id="IPR012337">
    <property type="entry name" value="RNaseH-like_sf"/>
</dbReference>
<dbReference type="GO" id="GO:0003676">
    <property type="term" value="F:nucleic acid binding"/>
    <property type="evidence" value="ECO:0007669"/>
    <property type="project" value="InterPro"/>
</dbReference>
<dbReference type="InterPro" id="IPR053151">
    <property type="entry name" value="RNase_H-like"/>
</dbReference>
<dbReference type="Pfam" id="PF13456">
    <property type="entry name" value="RVT_3"/>
    <property type="match status" value="1"/>
</dbReference>
<dbReference type="PANTHER" id="PTHR47723:SF22">
    <property type="entry name" value="RNASE H TYPE-1 DOMAIN-CONTAINING PROTEIN"/>
    <property type="match status" value="1"/>
</dbReference>
<dbReference type="CDD" id="cd06222">
    <property type="entry name" value="RNase_H_like"/>
    <property type="match status" value="1"/>
</dbReference>
<gene>
    <name evidence="2" type="ORF">GOBAR_AA00551</name>
</gene>
<feature type="domain" description="RNase H type-1" evidence="1">
    <location>
        <begin position="43"/>
        <end position="166"/>
    </location>
</feature>
<sequence length="178" mass="20164">MRWIYWKRNGGTTPRLCLPSSSRQGSRVGIKWSASSFGAAKFNVNSAARRKLGLAGFGGALRDHFGKILMLFSRSLGIMDSNEPELKAIVMALQIYACSRWRNLFSLIVELNSRTVISWWFNHTNRPRKFWVDLYKTIDAICLKLNCVAFDNVFREANNLVDALVNGDTGRNSLLQVC</sequence>
<reference evidence="2 3" key="1">
    <citation type="submission" date="2015-01" db="EMBL/GenBank/DDBJ databases">
        <title>Genome of allotetraploid Gossypium barbadense reveals genomic plasticity and fiber elongation in cotton evolution.</title>
        <authorList>
            <person name="Chen X."/>
            <person name="Liu X."/>
            <person name="Zhao B."/>
            <person name="Zheng H."/>
            <person name="Hu Y."/>
            <person name="Lu G."/>
            <person name="Yang C."/>
            <person name="Chen J."/>
            <person name="Shan C."/>
            <person name="Zhang L."/>
            <person name="Zhou Y."/>
            <person name="Wang L."/>
            <person name="Guo W."/>
            <person name="Bai Y."/>
            <person name="Ruan J."/>
            <person name="Shangguan X."/>
            <person name="Mao Y."/>
            <person name="Jiang J."/>
            <person name="Zhu Y."/>
            <person name="Lei J."/>
            <person name="Kang H."/>
            <person name="Chen S."/>
            <person name="He X."/>
            <person name="Wang R."/>
            <person name="Wang Y."/>
            <person name="Chen J."/>
            <person name="Wang L."/>
            <person name="Yu S."/>
            <person name="Wang B."/>
            <person name="Wei J."/>
            <person name="Song S."/>
            <person name="Lu X."/>
            <person name="Gao Z."/>
            <person name="Gu W."/>
            <person name="Deng X."/>
            <person name="Ma D."/>
            <person name="Wang S."/>
            <person name="Liang W."/>
            <person name="Fang L."/>
            <person name="Cai C."/>
            <person name="Zhu X."/>
            <person name="Zhou B."/>
            <person name="Zhang Y."/>
            <person name="Chen Z."/>
            <person name="Xu S."/>
            <person name="Zhu R."/>
            <person name="Wang S."/>
            <person name="Zhang T."/>
            <person name="Zhao G."/>
        </authorList>
    </citation>
    <scope>NUCLEOTIDE SEQUENCE [LARGE SCALE GENOMIC DNA]</scope>
    <source>
        <strain evidence="3">cv. Xinhai21</strain>
        <tissue evidence="2">Leaf</tissue>
    </source>
</reference>
<dbReference type="Gene3D" id="3.30.420.10">
    <property type="entry name" value="Ribonuclease H-like superfamily/Ribonuclease H"/>
    <property type="match status" value="1"/>
</dbReference>
<proteinExistence type="predicted"/>
<dbReference type="SUPFAM" id="SSF53098">
    <property type="entry name" value="Ribonuclease H-like"/>
    <property type="match status" value="1"/>
</dbReference>
<evidence type="ECO:0000313" key="3">
    <source>
        <dbReference type="Proteomes" id="UP000239757"/>
    </source>
</evidence>
<evidence type="ECO:0000259" key="1">
    <source>
        <dbReference type="Pfam" id="PF13456"/>
    </source>
</evidence>
<dbReference type="OrthoDB" id="1002123at2759"/>
<accession>A0A2P5YWL8</accession>
<dbReference type="PANTHER" id="PTHR47723">
    <property type="entry name" value="OS05G0353850 PROTEIN"/>
    <property type="match status" value="1"/>
</dbReference>
<organism evidence="2 3">
    <name type="scientific">Gossypium barbadense</name>
    <name type="common">Sea Island cotton</name>
    <name type="synonym">Hibiscus barbadensis</name>
    <dbReference type="NCBI Taxonomy" id="3634"/>
    <lineage>
        <taxon>Eukaryota</taxon>
        <taxon>Viridiplantae</taxon>
        <taxon>Streptophyta</taxon>
        <taxon>Embryophyta</taxon>
        <taxon>Tracheophyta</taxon>
        <taxon>Spermatophyta</taxon>
        <taxon>Magnoliopsida</taxon>
        <taxon>eudicotyledons</taxon>
        <taxon>Gunneridae</taxon>
        <taxon>Pentapetalae</taxon>
        <taxon>rosids</taxon>
        <taxon>malvids</taxon>
        <taxon>Malvales</taxon>
        <taxon>Malvaceae</taxon>
        <taxon>Malvoideae</taxon>
        <taxon>Gossypium</taxon>
    </lineage>
</organism>
<dbReference type="InterPro" id="IPR036397">
    <property type="entry name" value="RNaseH_sf"/>
</dbReference>
<name>A0A2P5YWL8_GOSBA</name>
<dbReference type="Proteomes" id="UP000239757">
    <property type="component" value="Unassembled WGS sequence"/>
</dbReference>
<dbReference type="AlphaFoldDB" id="A0A2P5YWL8"/>
<dbReference type="EMBL" id="KZ662721">
    <property type="protein sequence ID" value="PPS19996.1"/>
    <property type="molecule type" value="Genomic_DNA"/>
</dbReference>
<evidence type="ECO:0000313" key="2">
    <source>
        <dbReference type="EMBL" id="PPS19996.1"/>
    </source>
</evidence>
<dbReference type="InterPro" id="IPR044730">
    <property type="entry name" value="RNase_H-like_dom_plant"/>
</dbReference>
<protein>
    <recommendedName>
        <fullName evidence="1">RNase H type-1 domain-containing protein</fullName>
    </recommendedName>
</protein>
<dbReference type="GO" id="GO:0004523">
    <property type="term" value="F:RNA-DNA hybrid ribonuclease activity"/>
    <property type="evidence" value="ECO:0007669"/>
    <property type="project" value="InterPro"/>
</dbReference>